<evidence type="ECO:0000256" key="6">
    <source>
        <dbReference type="SAM" id="MobiDB-lite"/>
    </source>
</evidence>
<keyword evidence="10" id="KW-1185">Reference proteome</keyword>
<dbReference type="InterPro" id="IPR011009">
    <property type="entry name" value="Kinase-like_dom_sf"/>
</dbReference>
<evidence type="ECO:0000259" key="8">
    <source>
        <dbReference type="PROSITE" id="PS50853"/>
    </source>
</evidence>
<dbReference type="PANTHER" id="PTHR11505">
    <property type="entry name" value="L1 TRANSPOSABLE ELEMENT-RELATED"/>
    <property type="match status" value="1"/>
</dbReference>
<evidence type="ECO:0000256" key="5">
    <source>
        <dbReference type="SAM" id="Coils"/>
    </source>
</evidence>
<dbReference type="InterPro" id="IPR036179">
    <property type="entry name" value="Ig-like_dom_sf"/>
</dbReference>
<name>A0ABN9MJT6_9NEOB</name>
<comment type="caution">
    <text evidence="9">The sequence shown here is derived from an EMBL/GenBank/DDBJ whole genome shotgun (WGS) entry which is preliminary data.</text>
</comment>
<dbReference type="Gene3D" id="2.60.40.10">
    <property type="entry name" value="Immunoglobulins"/>
    <property type="match status" value="2"/>
</dbReference>
<sequence>MGAEPTLLQRYGSRTELTAEIWEQNQAYYRDMGAEQSLLQRYGSRTELTPEIWEQNQAYYRDKGAEPSLLQRYGSRTELTTEIWEQNRAYSRDMGAETELNKSTTWNQACYIETGAEPRLRHTYERHDNSSSQDSSAQITTKIMNPNFIQEVAPEFLLNLADIICVVGDTVTLRCKVCGRPKPNITWRGPDQSVLDGDCSAYTMTSSESGDIRLRICNLMPQDSGIYTCVATNEHGSASTSATIKVQGVPGAPSQPIAQERSSTSVILRWLPPSSTGYCTISGYTVEYKDEGSSVWQQSVACTLDTYLVLEDLRPGGTYQFKVSASNPWGLSLPSDPSEPLRLPEIDANADGSAIYWKENFEQVYLEQQEIGRGRFSVVKRCIQKNSRKEFAVKFVNKKMKKREQAAHEAALLQHLQHPQYITVHDTYESPGAYILVLDLSNKEDLMGACPSWPCEWKQGRVLLLPEGQKSCFNPDFRVTSPKSGWLKVRRVQRCGAAGPESAAMTRRRQKDAGTSDAGVGQDGSDAREDAEKENAACQRRMEVAAKLQQYARVEAAEEAEPGSGADQEEEEASKAEQHEQSLNSLAQQMQEVKGDTAQINAALQKMDKRIGVVEERVSTAEDHIVKLQKAEKKFAQAIAELAAKNEDLENRSRRNNIRIVGLPEKTEGRNPTEFVENWLLEKIGSTVLTKVFAVERAHRVPPQPPAPGANPRTMLAKILNYRDRDIILRKAREMEDLTAGGQKIAIYPDYSAAVQKQRMKFTGVKRRLRELGVQYSVMFPAKLRLVAFNKTHFFLTPEDATQWLDTHEKKT</sequence>
<keyword evidence="5" id="KW-0175">Coiled coil</keyword>
<feature type="coiled-coil region" evidence="5">
    <location>
        <begin position="621"/>
        <end position="659"/>
    </location>
</feature>
<dbReference type="Gene3D" id="3.30.70.1820">
    <property type="entry name" value="L1 transposable element, RRM domain"/>
    <property type="match status" value="1"/>
</dbReference>
<evidence type="ECO:0000313" key="10">
    <source>
        <dbReference type="Proteomes" id="UP001176940"/>
    </source>
</evidence>
<dbReference type="InterPro" id="IPR013098">
    <property type="entry name" value="Ig_I-set"/>
</dbReference>
<comment type="similarity">
    <text evidence="1">Belongs to the protein kinase superfamily. CAMK Ser/Thr protein kinase family.</text>
</comment>
<accession>A0ABN9MJT6</accession>
<evidence type="ECO:0000313" key="9">
    <source>
        <dbReference type="EMBL" id="CAJ0965631.1"/>
    </source>
</evidence>
<dbReference type="InterPro" id="IPR013783">
    <property type="entry name" value="Ig-like_fold"/>
</dbReference>
<evidence type="ECO:0000259" key="7">
    <source>
        <dbReference type="PROSITE" id="PS50835"/>
    </source>
</evidence>
<keyword evidence="4" id="KW-0547">Nucleotide-binding</keyword>
<dbReference type="SMART" id="SM00220">
    <property type="entry name" value="S_TKc"/>
    <property type="match status" value="1"/>
</dbReference>
<gene>
    <name evidence="9" type="ORF">RIMI_LOCUS20478385</name>
</gene>
<feature type="compositionally biased region" description="Acidic residues" evidence="6">
    <location>
        <begin position="557"/>
        <end position="572"/>
    </location>
</feature>
<dbReference type="SUPFAM" id="SSF56112">
    <property type="entry name" value="Protein kinase-like (PK-like)"/>
    <property type="match status" value="1"/>
</dbReference>
<feature type="region of interest" description="Disordered" evidence="6">
    <location>
        <begin position="555"/>
        <end position="583"/>
    </location>
</feature>
<dbReference type="SMART" id="SM00060">
    <property type="entry name" value="FN3"/>
    <property type="match status" value="1"/>
</dbReference>
<keyword evidence="4" id="KW-0067">ATP-binding</keyword>
<dbReference type="EMBL" id="CAUEEQ010068681">
    <property type="protein sequence ID" value="CAJ0965631.1"/>
    <property type="molecule type" value="Genomic_DNA"/>
</dbReference>
<proteinExistence type="inferred from homology"/>
<evidence type="ECO:0000256" key="4">
    <source>
        <dbReference type="PROSITE-ProRule" id="PRU10141"/>
    </source>
</evidence>
<dbReference type="InterPro" id="IPR004244">
    <property type="entry name" value="Transposase_22"/>
</dbReference>
<dbReference type="InterPro" id="IPR003598">
    <property type="entry name" value="Ig_sub2"/>
</dbReference>
<dbReference type="InterPro" id="IPR003961">
    <property type="entry name" value="FN3_dom"/>
</dbReference>
<dbReference type="InterPro" id="IPR000719">
    <property type="entry name" value="Prot_kinase_dom"/>
</dbReference>
<dbReference type="PROSITE" id="PS50835">
    <property type="entry name" value="IG_LIKE"/>
    <property type="match status" value="1"/>
</dbReference>
<dbReference type="SMART" id="SM00409">
    <property type="entry name" value="IG"/>
    <property type="match status" value="1"/>
</dbReference>
<feature type="domain" description="Fibronectin type-III" evidence="8">
    <location>
        <begin position="252"/>
        <end position="346"/>
    </location>
</feature>
<keyword evidence="2" id="KW-0677">Repeat</keyword>
<dbReference type="SMART" id="SM00408">
    <property type="entry name" value="IGc2"/>
    <property type="match status" value="1"/>
</dbReference>
<dbReference type="Pfam" id="PF00041">
    <property type="entry name" value="fn3"/>
    <property type="match status" value="1"/>
</dbReference>
<feature type="domain" description="Ig-like" evidence="7">
    <location>
        <begin position="154"/>
        <end position="245"/>
    </location>
</feature>
<dbReference type="SUPFAM" id="SSF49265">
    <property type="entry name" value="Fibronectin type III"/>
    <property type="match status" value="1"/>
</dbReference>
<dbReference type="InterPro" id="IPR017441">
    <property type="entry name" value="Protein_kinase_ATP_BS"/>
</dbReference>
<dbReference type="InterPro" id="IPR003599">
    <property type="entry name" value="Ig_sub"/>
</dbReference>
<dbReference type="Gene3D" id="3.30.200.20">
    <property type="entry name" value="Phosphorylase Kinase, domain 1"/>
    <property type="match status" value="1"/>
</dbReference>
<keyword evidence="3" id="KW-0393">Immunoglobulin domain</keyword>
<reference evidence="9" key="1">
    <citation type="submission" date="2023-07" db="EMBL/GenBank/DDBJ databases">
        <authorList>
            <person name="Stuckert A."/>
        </authorList>
    </citation>
    <scope>NUCLEOTIDE SEQUENCE</scope>
</reference>
<feature type="binding site" evidence="4">
    <location>
        <position position="394"/>
    </location>
    <ligand>
        <name>ATP</name>
        <dbReference type="ChEBI" id="CHEBI:30616"/>
    </ligand>
</feature>
<dbReference type="Pfam" id="PF00069">
    <property type="entry name" value="Pkinase"/>
    <property type="match status" value="1"/>
</dbReference>
<feature type="compositionally biased region" description="Basic and acidic residues" evidence="6">
    <location>
        <begin position="525"/>
        <end position="537"/>
    </location>
</feature>
<dbReference type="Proteomes" id="UP001176940">
    <property type="component" value="Unassembled WGS sequence"/>
</dbReference>
<dbReference type="InterPro" id="IPR007110">
    <property type="entry name" value="Ig-like_dom"/>
</dbReference>
<evidence type="ECO:0000256" key="3">
    <source>
        <dbReference type="ARBA" id="ARBA00023319"/>
    </source>
</evidence>
<dbReference type="PROSITE" id="PS00107">
    <property type="entry name" value="PROTEIN_KINASE_ATP"/>
    <property type="match status" value="1"/>
</dbReference>
<dbReference type="PROSITE" id="PS50853">
    <property type="entry name" value="FN3"/>
    <property type="match status" value="1"/>
</dbReference>
<dbReference type="SUPFAM" id="SSF48726">
    <property type="entry name" value="Immunoglobulin"/>
    <property type="match status" value="1"/>
</dbReference>
<evidence type="ECO:0000256" key="2">
    <source>
        <dbReference type="ARBA" id="ARBA00022737"/>
    </source>
</evidence>
<dbReference type="CDD" id="cd00063">
    <property type="entry name" value="FN3"/>
    <property type="match status" value="1"/>
</dbReference>
<evidence type="ECO:0000256" key="1">
    <source>
        <dbReference type="ARBA" id="ARBA00006692"/>
    </source>
</evidence>
<dbReference type="InterPro" id="IPR036116">
    <property type="entry name" value="FN3_sf"/>
</dbReference>
<dbReference type="Pfam" id="PF07679">
    <property type="entry name" value="I-set"/>
    <property type="match status" value="1"/>
</dbReference>
<protein>
    <submittedName>
        <fullName evidence="9">Uncharacterized protein</fullName>
    </submittedName>
</protein>
<organism evidence="9 10">
    <name type="scientific">Ranitomeya imitator</name>
    <name type="common">mimic poison frog</name>
    <dbReference type="NCBI Taxonomy" id="111125"/>
    <lineage>
        <taxon>Eukaryota</taxon>
        <taxon>Metazoa</taxon>
        <taxon>Chordata</taxon>
        <taxon>Craniata</taxon>
        <taxon>Vertebrata</taxon>
        <taxon>Euteleostomi</taxon>
        <taxon>Amphibia</taxon>
        <taxon>Batrachia</taxon>
        <taxon>Anura</taxon>
        <taxon>Neobatrachia</taxon>
        <taxon>Hyloidea</taxon>
        <taxon>Dendrobatidae</taxon>
        <taxon>Dendrobatinae</taxon>
        <taxon>Ranitomeya</taxon>
    </lineage>
</organism>
<feature type="region of interest" description="Disordered" evidence="6">
    <location>
        <begin position="497"/>
        <end position="537"/>
    </location>
</feature>